<feature type="non-terminal residue" evidence="2">
    <location>
        <position position="1"/>
    </location>
</feature>
<reference evidence="2" key="1">
    <citation type="submission" date="2018-11" db="EMBL/GenBank/DDBJ databases">
        <authorList>
            <consortium name="Pathogen Informatics"/>
        </authorList>
    </citation>
    <scope>NUCLEOTIDE SEQUENCE</scope>
</reference>
<dbReference type="EMBL" id="CAAALY010121870">
    <property type="protein sequence ID" value="VEL31396.1"/>
    <property type="molecule type" value="Genomic_DNA"/>
</dbReference>
<feature type="compositionally biased region" description="Acidic residues" evidence="1">
    <location>
        <begin position="1"/>
        <end position="19"/>
    </location>
</feature>
<dbReference type="Proteomes" id="UP000784294">
    <property type="component" value="Unassembled WGS sequence"/>
</dbReference>
<comment type="caution">
    <text evidence="2">The sequence shown here is derived from an EMBL/GenBank/DDBJ whole genome shotgun (WGS) entry which is preliminary data.</text>
</comment>
<name>A0A3S5B223_9PLAT</name>
<evidence type="ECO:0000256" key="1">
    <source>
        <dbReference type="SAM" id="MobiDB-lite"/>
    </source>
</evidence>
<gene>
    <name evidence="2" type="ORF">PXEA_LOCUS24836</name>
</gene>
<accession>A0A3S5B223</accession>
<dbReference type="AlphaFoldDB" id="A0A3S5B223"/>
<feature type="region of interest" description="Disordered" evidence="1">
    <location>
        <begin position="1"/>
        <end position="30"/>
    </location>
</feature>
<proteinExistence type="predicted"/>
<evidence type="ECO:0000313" key="3">
    <source>
        <dbReference type="Proteomes" id="UP000784294"/>
    </source>
</evidence>
<protein>
    <submittedName>
        <fullName evidence="2">Uncharacterized protein</fullName>
    </submittedName>
</protein>
<keyword evidence="3" id="KW-1185">Reference proteome</keyword>
<organism evidence="2 3">
    <name type="scientific">Protopolystoma xenopodis</name>
    <dbReference type="NCBI Taxonomy" id="117903"/>
    <lineage>
        <taxon>Eukaryota</taxon>
        <taxon>Metazoa</taxon>
        <taxon>Spiralia</taxon>
        <taxon>Lophotrochozoa</taxon>
        <taxon>Platyhelminthes</taxon>
        <taxon>Monogenea</taxon>
        <taxon>Polyopisthocotylea</taxon>
        <taxon>Polystomatidea</taxon>
        <taxon>Polystomatidae</taxon>
        <taxon>Protopolystoma</taxon>
    </lineage>
</organism>
<sequence length="92" mass="10140">RKQADEAADDDDVNEEEAEATLRPGSEHKSGLMAALGSGMYGGLEFYHTDLQKVEKDLFNRCAITRKFINACVYGCLHAVHFILSTSSGQIF</sequence>
<evidence type="ECO:0000313" key="2">
    <source>
        <dbReference type="EMBL" id="VEL31396.1"/>
    </source>
</evidence>